<reference evidence="2 3" key="2">
    <citation type="submission" date="2020-03" db="EMBL/GenBank/DDBJ databases">
        <authorList>
            <person name="Ichikawa N."/>
            <person name="Kimura A."/>
            <person name="Kitahashi Y."/>
            <person name="Uohara A."/>
        </authorList>
    </citation>
    <scope>NUCLEOTIDE SEQUENCE [LARGE SCALE GENOMIC DNA]</scope>
    <source>
        <strain evidence="2 3">NBRC 107702</strain>
    </source>
</reference>
<proteinExistence type="predicted"/>
<accession>A0A6F8XSY9</accession>
<reference evidence="2 3" key="1">
    <citation type="submission" date="2020-03" db="EMBL/GenBank/DDBJ databases">
        <title>Whole genome shotgun sequence of Phytohabitans flavus NBRC 107702.</title>
        <authorList>
            <person name="Komaki H."/>
            <person name="Tamura T."/>
        </authorList>
    </citation>
    <scope>NUCLEOTIDE SEQUENCE [LARGE SCALE GENOMIC DNA]</scope>
    <source>
        <strain evidence="2 3">NBRC 107702</strain>
    </source>
</reference>
<evidence type="ECO:0000313" key="2">
    <source>
        <dbReference type="EMBL" id="BCB76858.1"/>
    </source>
</evidence>
<feature type="region of interest" description="Disordered" evidence="1">
    <location>
        <begin position="1"/>
        <end position="22"/>
    </location>
</feature>
<name>A0A6F8XSY9_9ACTN</name>
<evidence type="ECO:0000256" key="1">
    <source>
        <dbReference type="SAM" id="MobiDB-lite"/>
    </source>
</evidence>
<gene>
    <name evidence="2" type="ORF">Pflav_032680</name>
</gene>
<dbReference type="EMBL" id="AP022870">
    <property type="protein sequence ID" value="BCB76858.1"/>
    <property type="molecule type" value="Genomic_DNA"/>
</dbReference>
<sequence>MSSTAITQPARVDGTAPDSESAIGDRLVGWVLTVGGCSAAPPRSS</sequence>
<protein>
    <submittedName>
        <fullName evidence="2">Uncharacterized protein</fullName>
    </submittedName>
</protein>
<evidence type="ECO:0000313" key="3">
    <source>
        <dbReference type="Proteomes" id="UP000502508"/>
    </source>
</evidence>
<dbReference type="Proteomes" id="UP000502508">
    <property type="component" value="Chromosome"/>
</dbReference>
<dbReference type="AlphaFoldDB" id="A0A6F8XSY9"/>
<organism evidence="2 3">
    <name type="scientific">Phytohabitans flavus</name>
    <dbReference type="NCBI Taxonomy" id="1076124"/>
    <lineage>
        <taxon>Bacteria</taxon>
        <taxon>Bacillati</taxon>
        <taxon>Actinomycetota</taxon>
        <taxon>Actinomycetes</taxon>
        <taxon>Micromonosporales</taxon>
        <taxon>Micromonosporaceae</taxon>
    </lineage>
</organism>
<keyword evidence="3" id="KW-1185">Reference proteome</keyword>
<dbReference type="KEGG" id="pfla:Pflav_032680"/>